<protein>
    <submittedName>
        <fullName evidence="2">Uncharacterized protein</fullName>
    </submittedName>
</protein>
<dbReference type="EMBL" id="BAAAHP010000188">
    <property type="protein sequence ID" value="GAA0898024.1"/>
    <property type="molecule type" value="Genomic_DNA"/>
</dbReference>
<evidence type="ECO:0000313" key="3">
    <source>
        <dbReference type="Proteomes" id="UP001499967"/>
    </source>
</evidence>
<comment type="caution">
    <text evidence="2">The sequence shown here is derived from an EMBL/GenBank/DDBJ whole genome shotgun (WGS) entry which is preliminary data.</text>
</comment>
<evidence type="ECO:0000256" key="1">
    <source>
        <dbReference type="SAM" id="MobiDB-lite"/>
    </source>
</evidence>
<accession>A0ABP3YNG1</accession>
<dbReference type="Proteomes" id="UP001499967">
    <property type="component" value="Unassembled WGS sequence"/>
</dbReference>
<feature type="region of interest" description="Disordered" evidence="1">
    <location>
        <begin position="85"/>
        <end position="139"/>
    </location>
</feature>
<reference evidence="3" key="1">
    <citation type="journal article" date="2019" name="Int. J. Syst. Evol. Microbiol.">
        <title>The Global Catalogue of Microorganisms (GCM) 10K type strain sequencing project: providing services to taxonomists for standard genome sequencing and annotation.</title>
        <authorList>
            <consortium name="The Broad Institute Genomics Platform"/>
            <consortium name="The Broad Institute Genome Sequencing Center for Infectious Disease"/>
            <person name="Wu L."/>
            <person name="Ma J."/>
        </authorList>
    </citation>
    <scope>NUCLEOTIDE SEQUENCE [LARGE SCALE GENOMIC DNA]</scope>
    <source>
        <strain evidence="3">JCM 11117</strain>
    </source>
</reference>
<gene>
    <name evidence="2" type="ORF">GCM10009559_59720</name>
</gene>
<sequence>MDVPDTPGPPVPVVRLDVAVAQPVAVPLSQDATTEAEVSANRSSALASAALAAREALAAIRARQAVVPSQRAEPVAVLLLCSPVATDDPRTSPRQPASGHSTWEEASALPDDPGSGRSASPRVRPESRSASADASLVTRQPFAAAEQDAAVPVLPAVPPVVARHAGPSHRAAALDRESVAGASVTGAVAAFAASA</sequence>
<evidence type="ECO:0000313" key="2">
    <source>
        <dbReference type="EMBL" id="GAA0898024.1"/>
    </source>
</evidence>
<keyword evidence="3" id="KW-1185">Reference proteome</keyword>
<feature type="compositionally biased region" description="Polar residues" evidence="1">
    <location>
        <begin position="92"/>
        <end position="101"/>
    </location>
</feature>
<organism evidence="2 3">
    <name type="scientific">Pseudonocardia zijingensis</name>
    <dbReference type="NCBI Taxonomy" id="153376"/>
    <lineage>
        <taxon>Bacteria</taxon>
        <taxon>Bacillati</taxon>
        <taxon>Actinomycetota</taxon>
        <taxon>Actinomycetes</taxon>
        <taxon>Pseudonocardiales</taxon>
        <taxon>Pseudonocardiaceae</taxon>
        <taxon>Pseudonocardia</taxon>
    </lineage>
</organism>
<proteinExistence type="predicted"/>
<name>A0ABP3YNG1_9PSEU</name>